<dbReference type="Pfam" id="PF06355">
    <property type="entry name" value="Aegerolysin"/>
    <property type="match status" value="1"/>
</dbReference>
<proteinExistence type="inferred from homology"/>
<keyword evidence="4" id="KW-1185">Reference proteome</keyword>
<dbReference type="Gene3D" id="2.60.270.50">
    <property type="match status" value="1"/>
</dbReference>
<keyword evidence="2" id="KW-0812">Transmembrane</keyword>
<name>A0A7E5W9E5_TRINI</name>
<feature type="transmembrane region" description="Helical" evidence="2">
    <location>
        <begin position="40"/>
        <end position="63"/>
    </location>
</feature>
<dbReference type="Proteomes" id="UP000322000">
    <property type="component" value="Chromosome 14"/>
</dbReference>
<keyword evidence="2" id="KW-0472">Membrane</keyword>
<dbReference type="AlphaFoldDB" id="A0A7E5W9E5"/>
<sequence>MKTTSVIRFAALAAVLLASANVDAWKTNSVELKERPSAKNALNIVMCLVNLVLTGNISVISILSCVKPIGLPIVPYGLNNYIHFLIENDESISETGYVMNAELTWGKWQQDGDDIATVNRLEFNNKQRAEFSAVGREYSPSGTQGFFEIFEKDKPIAKVTFDVPFVGNNRFKIKQLDEGYLCEHQGFSAGGSLTIEIVCNKIHDQ</sequence>
<reference evidence="5" key="1">
    <citation type="submission" date="2025-08" db="UniProtKB">
        <authorList>
            <consortium name="RefSeq"/>
        </authorList>
    </citation>
    <scope>IDENTIFICATION</scope>
</reference>
<evidence type="ECO:0000256" key="3">
    <source>
        <dbReference type="SAM" id="SignalP"/>
    </source>
</evidence>
<feature type="chain" id="PRO_5028808030" evidence="3">
    <location>
        <begin position="25"/>
        <end position="205"/>
    </location>
</feature>
<dbReference type="RefSeq" id="XP_026737097.1">
    <property type="nucleotide sequence ID" value="XM_026881296.1"/>
</dbReference>
<organism evidence="4 5">
    <name type="scientific">Trichoplusia ni</name>
    <name type="common">Cabbage looper</name>
    <dbReference type="NCBI Taxonomy" id="7111"/>
    <lineage>
        <taxon>Eukaryota</taxon>
        <taxon>Metazoa</taxon>
        <taxon>Ecdysozoa</taxon>
        <taxon>Arthropoda</taxon>
        <taxon>Hexapoda</taxon>
        <taxon>Insecta</taxon>
        <taxon>Pterygota</taxon>
        <taxon>Neoptera</taxon>
        <taxon>Endopterygota</taxon>
        <taxon>Lepidoptera</taxon>
        <taxon>Glossata</taxon>
        <taxon>Ditrysia</taxon>
        <taxon>Noctuoidea</taxon>
        <taxon>Noctuidae</taxon>
        <taxon>Plusiinae</taxon>
        <taxon>Trichoplusia</taxon>
    </lineage>
</organism>
<dbReference type="OrthoDB" id="2727348at2759"/>
<evidence type="ECO:0000256" key="1">
    <source>
        <dbReference type="ARBA" id="ARBA00010795"/>
    </source>
</evidence>
<dbReference type="KEGG" id="tnl:113500477"/>
<dbReference type="InParanoid" id="A0A7E5W9E5"/>
<comment type="similarity">
    <text evidence="1">Belongs to the aegerolysin family.</text>
</comment>
<accession>A0A7E5W9E5</accession>
<evidence type="ECO:0000256" key="2">
    <source>
        <dbReference type="SAM" id="Phobius"/>
    </source>
</evidence>
<keyword evidence="2" id="KW-1133">Transmembrane helix</keyword>
<dbReference type="GO" id="GO:0019836">
    <property type="term" value="P:symbiont-mediated hemolysis of host erythrocyte"/>
    <property type="evidence" value="ECO:0007669"/>
    <property type="project" value="InterPro"/>
</dbReference>
<keyword evidence="3" id="KW-0732">Signal</keyword>
<protein>
    <submittedName>
        <fullName evidence="5">Uncharacterized protein LOC113500477</fullName>
    </submittedName>
</protein>
<dbReference type="GeneID" id="113500477"/>
<evidence type="ECO:0000313" key="4">
    <source>
        <dbReference type="Proteomes" id="UP000322000"/>
    </source>
</evidence>
<feature type="signal peptide" evidence="3">
    <location>
        <begin position="1"/>
        <end position="24"/>
    </location>
</feature>
<evidence type="ECO:0000313" key="5">
    <source>
        <dbReference type="RefSeq" id="XP_026737097.1"/>
    </source>
</evidence>
<gene>
    <name evidence="5" type="primary">LOC113500477</name>
</gene>
<dbReference type="InterPro" id="IPR009413">
    <property type="entry name" value="Aegerolysin-typ"/>
</dbReference>